<evidence type="ECO:0000256" key="2">
    <source>
        <dbReference type="ARBA" id="ARBA00022857"/>
    </source>
</evidence>
<dbReference type="InterPro" id="IPR036291">
    <property type="entry name" value="NAD(P)-bd_dom_sf"/>
</dbReference>
<comment type="pathway">
    <text evidence="4">Cofactor biosynthesis; (R)-pantothenate biosynthesis; (R)-pantoate from 3-methyl-2-oxobutanoate: step 2/2.</text>
</comment>
<proteinExistence type="inferred from homology"/>
<organism evidence="7 8">
    <name type="scientific">Sanguibacter inulinus</name>
    <dbReference type="NCBI Taxonomy" id="60922"/>
    <lineage>
        <taxon>Bacteria</taxon>
        <taxon>Bacillati</taxon>
        <taxon>Actinomycetota</taxon>
        <taxon>Actinomycetes</taxon>
        <taxon>Micrococcales</taxon>
        <taxon>Sanguibacteraceae</taxon>
        <taxon>Sanguibacter</taxon>
    </lineage>
</organism>
<evidence type="ECO:0000256" key="3">
    <source>
        <dbReference type="ARBA" id="ARBA00023002"/>
    </source>
</evidence>
<accession>A0A853ERG8</accession>
<dbReference type="EC" id="1.1.1.169" evidence="4"/>
<dbReference type="RefSeq" id="WP_179912885.1">
    <property type="nucleotide sequence ID" value="NZ_JACBYE010000010.1"/>
</dbReference>
<reference evidence="7 8" key="1">
    <citation type="submission" date="2020-07" db="EMBL/GenBank/DDBJ databases">
        <title>MOT database genomes.</title>
        <authorList>
            <person name="Joseph S."/>
            <person name="Aduse-Opoku J."/>
            <person name="Hashim A."/>
            <person name="Wade W."/>
            <person name="Curtis M."/>
        </authorList>
    </citation>
    <scope>NUCLEOTIDE SEQUENCE [LARGE SCALE GENOMIC DNA]</scope>
    <source>
        <strain evidence="7 8">DSM 100099</strain>
    </source>
</reference>
<evidence type="ECO:0000256" key="4">
    <source>
        <dbReference type="RuleBase" id="RU362068"/>
    </source>
</evidence>
<dbReference type="InterPro" id="IPR013752">
    <property type="entry name" value="KPA_reductase"/>
</dbReference>
<dbReference type="EMBL" id="JACBYE010000010">
    <property type="protein sequence ID" value="NYS93169.1"/>
    <property type="molecule type" value="Genomic_DNA"/>
</dbReference>
<dbReference type="PANTHER" id="PTHR21708:SF26">
    <property type="entry name" value="2-DEHYDROPANTOATE 2-REDUCTASE"/>
    <property type="match status" value="1"/>
</dbReference>
<evidence type="ECO:0000256" key="1">
    <source>
        <dbReference type="ARBA" id="ARBA00007870"/>
    </source>
</evidence>
<comment type="catalytic activity">
    <reaction evidence="4">
        <text>(R)-pantoate + NADP(+) = 2-dehydropantoate + NADPH + H(+)</text>
        <dbReference type="Rhea" id="RHEA:16233"/>
        <dbReference type="ChEBI" id="CHEBI:11561"/>
        <dbReference type="ChEBI" id="CHEBI:15378"/>
        <dbReference type="ChEBI" id="CHEBI:15980"/>
        <dbReference type="ChEBI" id="CHEBI:57783"/>
        <dbReference type="ChEBI" id="CHEBI:58349"/>
        <dbReference type="EC" id="1.1.1.169"/>
    </reaction>
</comment>
<dbReference type="InterPro" id="IPR003710">
    <property type="entry name" value="ApbA"/>
</dbReference>
<gene>
    <name evidence="7" type="ORF">HZZ10_06455</name>
</gene>
<sequence>MKILVVGAGATGGYYGGRLAQAGRDVTFLVRERRAAQLRERGLRITGLGEDETVEPTLVTAGEIDGPYDLVILTVKATGLDAALDDLAPAVGPGTVLLPVLNGMAHLDALDARFPDAQVLGGVVRILATLTDDGDVQIMAPLAQVRTGPRSDRSTPSLDAALETLDVPGVEVQRVPDVVATMWHKWVFIVAAGAVTGLARGPVGPIVDSPGGSDFVRDVLAEVTAVAEAAGYPVPERETATSLAMLTEPGSTFTSSLYRDLVAGRATEAEHLLGDLTRRARDLGVPTPLVDLALLQMRVAEKQRA</sequence>
<dbReference type="AlphaFoldDB" id="A0A853ERG8"/>
<keyword evidence="2 4" id="KW-0521">NADP</keyword>
<dbReference type="Pfam" id="PF08546">
    <property type="entry name" value="ApbA_C"/>
    <property type="match status" value="1"/>
</dbReference>
<dbReference type="PANTHER" id="PTHR21708">
    <property type="entry name" value="PROBABLE 2-DEHYDROPANTOATE 2-REDUCTASE"/>
    <property type="match status" value="1"/>
</dbReference>
<dbReference type="InterPro" id="IPR013332">
    <property type="entry name" value="KPR_N"/>
</dbReference>
<dbReference type="SUPFAM" id="SSF48179">
    <property type="entry name" value="6-phosphogluconate dehydrogenase C-terminal domain-like"/>
    <property type="match status" value="1"/>
</dbReference>
<comment type="similarity">
    <text evidence="1 4">Belongs to the ketopantoate reductase family.</text>
</comment>
<evidence type="ECO:0000259" key="6">
    <source>
        <dbReference type="Pfam" id="PF08546"/>
    </source>
</evidence>
<keyword evidence="8" id="KW-1185">Reference proteome</keyword>
<comment type="function">
    <text evidence="4">Catalyzes the NADPH-dependent reduction of ketopantoate into pantoic acid.</text>
</comment>
<dbReference type="Gene3D" id="3.40.50.720">
    <property type="entry name" value="NAD(P)-binding Rossmann-like Domain"/>
    <property type="match status" value="1"/>
</dbReference>
<protein>
    <recommendedName>
        <fullName evidence="4">2-dehydropantoate 2-reductase</fullName>
        <ecNumber evidence="4">1.1.1.169</ecNumber>
    </recommendedName>
    <alternativeName>
        <fullName evidence="4">Ketopantoate reductase</fullName>
    </alternativeName>
</protein>
<dbReference type="Gene3D" id="1.10.1040.10">
    <property type="entry name" value="N-(1-d-carboxylethyl)-l-norvaline Dehydrogenase, domain 2"/>
    <property type="match status" value="1"/>
</dbReference>
<dbReference type="Pfam" id="PF02558">
    <property type="entry name" value="ApbA"/>
    <property type="match status" value="1"/>
</dbReference>
<dbReference type="NCBIfam" id="TIGR00745">
    <property type="entry name" value="apbA_panE"/>
    <property type="match status" value="1"/>
</dbReference>
<keyword evidence="3 4" id="KW-0560">Oxidoreductase</keyword>
<dbReference type="GO" id="GO:0005737">
    <property type="term" value="C:cytoplasm"/>
    <property type="evidence" value="ECO:0007669"/>
    <property type="project" value="TreeGrafter"/>
</dbReference>
<evidence type="ECO:0000313" key="8">
    <source>
        <dbReference type="Proteomes" id="UP000561011"/>
    </source>
</evidence>
<feature type="domain" description="Ketopantoate reductase N-terminal" evidence="5">
    <location>
        <begin position="3"/>
        <end position="146"/>
    </location>
</feature>
<dbReference type="InterPro" id="IPR008927">
    <property type="entry name" value="6-PGluconate_DH-like_C_sf"/>
</dbReference>
<dbReference type="UniPathway" id="UPA00028">
    <property type="reaction ID" value="UER00004"/>
</dbReference>
<dbReference type="FunFam" id="1.10.1040.10:FF:000017">
    <property type="entry name" value="2-dehydropantoate 2-reductase"/>
    <property type="match status" value="1"/>
</dbReference>
<evidence type="ECO:0000259" key="5">
    <source>
        <dbReference type="Pfam" id="PF02558"/>
    </source>
</evidence>
<dbReference type="Proteomes" id="UP000561011">
    <property type="component" value="Unassembled WGS sequence"/>
</dbReference>
<feature type="domain" description="Ketopantoate reductase C-terminal" evidence="6">
    <location>
        <begin position="177"/>
        <end position="293"/>
    </location>
</feature>
<keyword evidence="4" id="KW-0566">Pantothenate biosynthesis</keyword>
<dbReference type="GO" id="GO:0008677">
    <property type="term" value="F:2-dehydropantoate 2-reductase activity"/>
    <property type="evidence" value="ECO:0007669"/>
    <property type="project" value="UniProtKB-EC"/>
</dbReference>
<dbReference type="GO" id="GO:0015940">
    <property type="term" value="P:pantothenate biosynthetic process"/>
    <property type="evidence" value="ECO:0007669"/>
    <property type="project" value="UniProtKB-UniPathway"/>
</dbReference>
<comment type="caution">
    <text evidence="7">The sequence shown here is derived from an EMBL/GenBank/DDBJ whole genome shotgun (WGS) entry which is preliminary data.</text>
</comment>
<dbReference type="InterPro" id="IPR013328">
    <property type="entry name" value="6PGD_dom2"/>
</dbReference>
<dbReference type="SUPFAM" id="SSF51735">
    <property type="entry name" value="NAD(P)-binding Rossmann-fold domains"/>
    <property type="match status" value="1"/>
</dbReference>
<name>A0A853ERG8_9MICO</name>
<dbReference type="FunFam" id="3.40.50.720:FF:000307">
    <property type="entry name" value="2-dehydropantoate 2-reductase"/>
    <property type="match status" value="1"/>
</dbReference>
<evidence type="ECO:0000313" key="7">
    <source>
        <dbReference type="EMBL" id="NYS93169.1"/>
    </source>
</evidence>
<dbReference type="InterPro" id="IPR051402">
    <property type="entry name" value="KPR-Related"/>
</dbReference>